<reference evidence="1 2" key="1">
    <citation type="journal article" date="2015" name="Genome Biol.">
        <title>Comparative genomics of Steinernema reveals deeply conserved gene regulatory networks.</title>
        <authorList>
            <person name="Dillman A.R."/>
            <person name="Macchietto M."/>
            <person name="Porter C.F."/>
            <person name="Rogers A."/>
            <person name="Williams B."/>
            <person name="Antoshechkin I."/>
            <person name="Lee M.M."/>
            <person name="Goodwin Z."/>
            <person name="Lu X."/>
            <person name="Lewis E.E."/>
            <person name="Goodrich-Blair H."/>
            <person name="Stock S.P."/>
            <person name="Adams B.J."/>
            <person name="Sternberg P.W."/>
            <person name="Mortazavi A."/>
        </authorList>
    </citation>
    <scope>NUCLEOTIDE SEQUENCE [LARGE SCALE GENOMIC DNA]</scope>
    <source>
        <strain evidence="1 2">ALL</strain>
    </source>
</reference>
<keyword evidence="2" id="KW-1185">Reference proteome</keyword>
<dbReference type="EMBL" id="AZBU02000001">
    <property type="protein sequence ID" value="TMS37908.1"/>
    <property type="molecule type" value="Genomic_DNA"/>
</dbReference>
<evidence type="ECO:0000313" key="1">
    <source>
        <dbReference type="EMBL" id="TMS37908.1"/>
    </source>
</evidence>
<proteinExistence type="predicted"/>
<dbReference type="AlphaFoldDB" id="A0A4U8V0X4"/>
<sequence length="129" mass="13900">MEEDCGIQRVLLDSDGLGQVTGTIDVFPVQFGDVVAEKLERDDGENVLNAIHGPGHAENVLQTGEVSLGHVVIRDDDGAPSSRKHLLQGIERLLVDVVLADDHHNAQLIVHHARGPCLSSPLMIPSQCM</sequence>
<gene>
    <name evidence="1" type="ORF">L596_004745</name>
</gene>
<organism evidence="1 2">
    <name type="scientific">Steinernema carpocapsae</name>
    <name type="common">Entomopathogenic nematode</name>
    <dbReference type="NCBI Taxonomy" id="34508"/>
    <lineage>
        <taxon>Eukaryota</taxon>
        <taxon>Metazoa</taxon>
        <taxon>Ecdysozoa</taxon>
        <taxon>Nematoda</taxon>
        <taxon>Chromadorea</taxon>
        <taxon>Rhabditida</taxon>
        <taxon>Tylenchina</taxon>
        <taxon>Panagrolaimomorpha</taxon>
        <taxon>Strongyloidoidea</taxon>
        <taxon>Steinernematidae</taxon>
        <taxon>Steinernema</taxon>
    </lineage>
</organism>
<evidence type="ECO:0000313" key="2">
    <source>
        <dbReference type="Proteomes" id="UP000298663"/>
    </source>
</evidence>
<comment type="caution">
    <text evidence="1">The sequence shown here is derived from an EMBL/GenBank/DDBJ whole genome shotgun (WGS) entry which is preliminary data.</text>
</comment>
<accession>A0A4U8V0X4</accession>
<reference evidence="1 2" key="2">
    <citation type="journal article" date="2019" name="G3 (Bethesda)">
        <title>Hybrid Assembly of the Genome of the Entomopathogenic Nematode Steinernema carpocapsae Identifies the X-Chromosome.</title>
        <authorList>
            <person name="Serra L."/>
            <person name="Macchietto M."/>
            <person name="Macias-Munoz A."/>
            <person name="McGill C.J."/>
            <person name="Rodriguez I.M."/>
            <person name="Rodriguez B."/>
            <person name="Murad R."/>
            <person name="Mortazavi A."/>
        </authorList>
    </citation>
    <scope>NUCLEOTIDE SEQUENCE [LARGE SCALE GENOMIC DNA]</scope>
    <source>
        <strain evidence="1 2">ALL</strain>
    </source>
</reference>
<name>A0A4U8V0X4_STECR</name>
<dbReference type="Proteomes" id="UP000298663">
    <property type="component" value="Unassembled WGS sequence"/>
</dbReference>
<protein>
    <submittedName>
        <fullName evidence="1">Uncharacterized protein</fullName>
    </submittedName>
</protein>